<reference evidence="2" key="1">
    <citation type="submission" date="2021-03" db="EMBL/GenBank/DDBJ databases">
        <title>Whole genome shotgun sequence of Actinoplanes consettensis NBRC 14913.</title>
        <authorList>
            <person name="Komaki H."/>
            <person name="Tamura T."/>
        </authorList>
    </citation>
    <scope>NUCLEOTIDE SEQUENCE</scope>
    <source>
        <strain evidence="2">NBRC 14913</strain>
    </source>
</reference>
<keyword evidence="1" id="KW-0812">Transmembrane</keyword>
<name>A0A919S7X3_9ACTN</name>
<dbReference type="RefSeq" id="WP_212995215.1">
    <property type="nucleotide sequence ID" value="NZ_BAAATW010000001.1"/>
</dbReference>
<keyword evidence="3" id="KW-1185">Reference proteome</keyword>
<evidence type="ECO:0000313" key="2">
    <source>
        <dbReference type="EMBL" id="GIM66226.1"/>
    </source>
</evidence>
<comment type="caution">
    <text evidence="2">The sequence shown here is derived from an EMBL/GenBank/DDBJ whole genome shotgun (WGS) entry which is preliminary data.</text>
</comment>
<organism evidence="2 3">
    <name type="scientific">Winogradskya consettensis</name>
    <dbReference type="NCBI Taxonomy" id="113560"/>
    <lineage>
        <taxon>Bacteria</taxon>
        <taxon>Bacillati</taxon>
        <taxon>Actinomycetota</taxon>
        <taxon>Actinomycetes</taxon>
        <taxon>Micromonosporales</taxon>
        <taxon>Micromonosporaceae</taxon>
        <taxon>Winogradskya</taxon>
    </lineage>
</organism>
<evidence type="ECO:0000313" key="3">
    <source>
        <dbReference type="Proteomes" id="UP000680865"/>
    </source>
</evidence>
<accession>A0A919S7X3</accession>
<proteinExistence type="predicted"/>
<dbReference type="AlphaFoldDB" id="A0A919S7X3"/>
<sequence length="175" mass="20263">MAYLFPPMNDEPPPDYREFVAARLDLLELQAVRLTGGDHTAARSLTVDTLTDLAGHWRRLHWKSRLQGRDARVDYLQRRLAIRTRHWREEQLYPVEVRAHQRTYKTVAGVSVAQRLALLIPSTVREELGVVAEAEIAWLHAYRHFIWRRYARVAATSLLVFIAMVQFFTQASAGN</sequence>
<keyword evidence="1" id="KW-0472">Membrane</keyword>
<protein>
    <submittedName>
        <fullName evidence="2">Uncharacterized protein</fullName>
    </submittedName>
</protein>
<evidence type="ECO:0000256" key="1">
    <source>
        <dbReference type="SAM" id="Phobius"/>
    </source>
</evidence>
<feature type="transmembrane region" description="Helical" evidence="1">
    <location>
        <begin position="150"/>
        <end position="169"/>
    </location>
</feature>
<dbReference type="Proteomes" id="UP000680865">
    <property type="component" value="Unassembled WGS sequence"/>
</dbReference>
<keyword evidence="1" id="KW-1133">Transmembrane helix</keyword>
<gene>
    <name evidence="2" type="ORF">Aco04nite_01020</name>
</gene>
<dbReference type="EMBL" id="BOQP01000001">
    <property type="protein sequence ID" value="GIM66226.1"/>
    <property type="molecule type" value="Genomic_DNA"/>
</dbReference>